<gene>
    <name evidence="3" type="ORF">Pcinc_000024</name>
</gene>
<feature type="region of interest" description="Disordered" evidence="2">
    <location>
        <begin position="68"/>
        <end position="87"/>
    </location>
</feature>
<evidence type="ECO:0000256" key="2">
    <source>
        <dbReference type="SAM" id="MobiDB-lite"/>
    </source>
</evidence>
<feature type="compositionally biased region" description="Basic and acidic residues" evidence="2">
    <location>
        <begin position="130"/>
        <end position="156"/>
    </location>
</feature>
<dbReference type="EMBL" id="JAWQEG010000003">
    <property type="protein sequence ID" value="KAK3896280.1"/>
    <property type="molecule type" value="Genomic_DNA"/>
</dbReference>
<dbReference type="Gene3D" id="1.10.10.10">
    <property type="entry name" value="Winged helix-like DNA-binding domain superfamily/Winged helix DNA-binding domain"/>
    <property type="match status" value="1"/>
</dbReference>
<accession>A0AAE1GP18</accession>
<evidence type="ECO:0000256" key="1">
    <source>
        <dbReference type="ARBA" id="ARBA00004123"/>
    </source>
</evidence>
<comment type="subcellular location">
    <subcellularLocation>
        <location evidence="1">Nucleus</location>
    </subcellularLocation>
</comment>
<dbReference type="InterPro" id="IPR036388">
    <property type="entry name" value="WH-like_DNA-bd_sf"/>
</dbReference>
<dbReference type="SUPFAM" id="SSF46689">
    <property type="entry name" value="Homeodomain-like"/>
    <property type="match status" value="1"/>
</dbReference>
<comment type="caution">
    <text evidence="3">The sequence shown here is derived from an EMBL/GenBank/DDBJ whole genome shotgun (WGS) entry which is preliminary data.</text>
</comment>
<evidence type="ECO:0000313" key="4">
    <source>
        <dbReference type="Proteomes" id="UP001286313"/>
    </source>
</evidence>
<organism evidence="3 4">
    <name type="scientific">Petrolisthes cinctipes</name>
    <name type="common">Flat porcelain crab</name>
    <dbReference type="NCBI Taxonomy" id="88211"/>
    <lineage>
        <taxon>Eukaryota</taxon>
        <taxon>Metazoa</taxon>
        <taxon>Ecdysozoa</taxon>
        <taxon>Arthropoda</taxon>
        <taxon>Crustacea</taxon>
        <taxon>Multicrustacea</taxon>
        <taxon>Malacostraca</taxon>
        <taxon>Eumalacostraca</taxon>
        <taxon>Eucarida</taxon>
        <taxon>Decapoda</taxon>
        <taxon>Pleocyemata</taxon>
        <taxon>Anomura</taxon>
        <taxon>Galatheoidea</taxon>
        <taxon>Porcellanidae</taxon>
        <taxon>Petrolisthes</taxon>
    </lineage>
</organism>
<dbReference type="InterPro" id="IPR009057">
    <property type="entry name" value="Homeodomain-like_sf"/>
</dbReference>
<sequence length="156" mass="17553">MVWRQCNRDSTELTAGGSRPISELQMDRLHDRLHGLKEGGMSAANIAVELGVAESTVHKWWRRWLEEGNLRDHPRSGAPKNTTAEEDQRFLAAVEENPQTNAVALRDNLQLQISAYTSRKIDGEDDPDDPPPHEAAEARHATGHQTRRDIVENLFA</sequence>
<dbReference type="GO" id="GO:0005634">
    <property type="term" value="C:nucleus"/>
    <property type="evidence" value="ECO:0007669"/>
    <property type="project" value="UniProtKB-SubCell"/>
</dbReference>
<protein>
    <submittedName>
        <fullName evidence="3">Uncharacterized protein</fullName>
    </submittedName>
</protein>
<dbReference type="Pfam" id="PF13565">
    <property type="entry name" value="HTH_32"/>
    <property type="match status" value="1"/>
</dbReference>
<proteinExistence type="predicted"/>
<reference evidence="3" key="1">
    <citation type="submission" date="2023-10" db="EMBL/GenBank/DDBJ databases">
        <title>Genome assemblies of two species of porcelain crab, Petrolisthes cinctipes and Petrolisthes manimaculis (Anomura: Porcellanidae).</title>
        <authorList>
            <person name="Angst P."/>
        </authorList>
    </citation>
    <scope>NUCLEOTIDE SEQUENCE</scope>
    <source>
        <strain evidence="3">PB745_01</strain>
        <tissue evidence="3">Gill</tissue>
    </source>
</reference>
<keyword evidence="4" id="KW-1185">Reference proteome</keyword>
<feature type="region of interest" description="Disordered" evidence="2">
    <location>
        <begin position="116"/>
        <end position="156"/>
    </location>
</feature>
<dbReference type="AlphaFoldDB" id="A0AAE1GP18"/>
<dbReference type="Proteomes" id="UP001286313">
    <property type="component" value="Unassembled WGS sequence"/>
</dbReference>
<evidence type="ECO:0000313" key="3">
    <source>
        <dbReference type="EMBL" id="KAK3896280.1"/>
    </source>
</evidence>
<name>A0AAE1GP18_PETCI</name>